<feature type="transmembrane region" description="Helical" evidence="6">
    <location>
        <begin position="162"/>
        <end position="179"/>
    </location>
</feature>
<comment type="subcellular location">
    <subcellularLocation>
        <location evidence="1">Membrane</location>
        <topology evidence="1">Multi-pass membrane protein</topology>
    </subcellularLocation>
</comment>
<dbReference type="PANTHER" id="PTHR30474:SF1">
    <property type="entry name" value="PEPTIDOGLYCAN GLYCOSYLTRANSFERASE MRDB"/>
    <property type="match status" value="1"/>
</dbReference>
<feature type="transmembrane region" description="Helical" evidence="6">
    <location>
        <begin position="335"/>
        <end position="357"/>
    </location>
</feature>
<dbReference type="GO" id="GO:0032153">
    <property type="term" value="C:cell division site"/>
    <property type="evidence" value="ECO:0007669"/>
    <property type="project" value="TreeGrafter"/>
</dbReference>
<evidence type="ECO:0000256" key="5">
    <source>
        <dbReference type="ARBA" id="ARBA00023136"/>
    </source>
</evidence>
<organism evidence="7 8">
    <name type="scientific">Sulfurovum indicum</name>
    <dbReference type="NCBI Taxonomy" id="2779528"/>
    <lineage>
        <taxon>Bacteria</taxon>
        <taxon>Pseudomonadati</taxon>
        <taxon>Campylobacterota</taxon>
        <taxon>Epsilonproteobacteria</taxon>
        <taxon>Campylobacterales</taxon>
        <taxon>Sulfurovaceae</taxon>
        <taxon>Sulfurovum</taxon>
    </lineage>
</organism>
<name>A0A7M1S156_9BACT</name>
<accession>A0A7M1S156</accession>
<keyword evidence="4 6" id="KW-1133">Transmembrane helix</keyword>
<evidence type="ECO:0000256" key="6">
    <source>
        <dbReference type="SAM" id="Phobius"/>
    </source>
</evidence>
<dbReference type="GO" id="GO:0008360">
    <property type="term" value="P:regulation of cell shape"/>
    <property type="evidence" value="ECO:0007669"/>
    <property type="project" value="UniProtKB-KW"/>
</dbReference>
<keyword evidence="8" id="KW-1185">Reference proteome</keyword>
<dbReference type="RefSeq" id="WP_197547876.1">
    <property type="nucleotide sequence ID" value="NZ_CP063164.1"/>
</dbReference>
<evidence type="ECO:0000256" key="2">
    <source>
        <dbReference type="ARBA" id="ARBA00022692"/>
    </source>
</evidence>
<feature type="transmembrane region" description="Helical" evidence="6">
    <location>
        <begin position="14"/>
        <end position="35"/>
    </location>
</feature>
<evidence type="ECO:0000313" key="8">
    <source>
        <dbReference type="Proteomes" id="UP000595074"/>
    </source>
</evidence>
<feature type="transmembrane region" description="Helical" evidence="6">
    <location>
        <begin position="302"/>
        <end position="329"/>
    </location>
</feature>
<dbReference type="GO" id="GO:0015648">
    <property type="term" value="F:lipid-linked peptidoglycan transporter activity"/>
    <property type="evidence" value="ECO:0007669"/>
    <property type="project" value="TreeGrafter"/>
</dbReference>
<dbReference type="AlphaFoldDB" id="A0A7M1S156"/>
<keyword evidence="2 6" id="KW-0812">Transmembrane</keyword>
<dbReference type="InterPro" id="IPR001182">
    <property type="entry name" value="FtsW/RodA"/>
</dbReference>
<sequence length="381" mass="43495">MNAWFDFDKRIFKYFSYSLMIQLLPIFVISSYLVYEINQRLFNKQMVYYFIAFIAFCIVVIIPWRRIMWWFAPLFYLINLGMLIAVEFVGKTILGAKRWIELPGIHITIQPSEFIKVNVIMMLAYLISKKPPPEKGYGLFQFLKLSLIIVIPFLVIAKEPDLGTALVLLITGYGILFLIGVNWKIWVALAILAGAGAPVIYQYGLKPYQKKRIHDMLNKPSYQVRQALIAIGSGGMEGKTKEEATQTQLKFLPVSSTDFIFAYLGERLGFKGMVTVIGLYILLIFNLLYISWKYKRDYLIKTFAGGLAFLIFVYMGVNIFMIIGLAPVVGLPLPMFSHGGTSFIIFAVIFGILQNLIAFKDYSRYTSDEKIVMQTKGTPVP</sequence>
<dbReference type="EMBL" id="CP063164">
    <property type="protein sequence ID" value="QOR61203.1"/>
    <property type="molecule type" value="Genomic_DNA"/>
</dbReference>
<feature type="transmembrane region" description="Helical" evidence="6">
    <location>
        <begin position="268"/>
        <end position="290"/>
    </location>
</feature>
<feature type="transmembrane region" description="Helical" evidence="6">
    <location>
        <begin position="70"/>
        <end position="90"/>
    </location>
</feature>
<protein>
    <submittedName>
        <fullName evidence="7">Rod shape-determining protein RodA</fullName>
    </submittedName>
</protein>
<dbReference type="PANTHER" id="PTHR30474">
    <property type="entry name" value="CELL CYCLE PROTEIN"/>
    <property type="match status" value="1"/>
</dbReference>
<dbReference type="Proteomes" id="UP000595074">
    <property type="component" value="Chromosome"/>
</dbReference>
<dbReference type="Pfam" id="PF01098">
    <property type="entry name" value="FTSW_RODA_SPOVE"/>
    <property type="match status" value="1"/>
</dbReference>
<reference evidence="7 8" key="1">
    <citation type="submission" date="2020-10" db="EMBL/GenBank/DDBJ databases">
        <title>The genome of sulfurovum sp.</title>
        <authorList>
            <person name="Xie S."/>
            <person name="Shao Z."/>
            <person name="Jiang L."/>
        </authorList>
    </citation>
    <scope>NUCLEOTIDE SEQUENCE [LARGE SCALE GENOMIC DNA]</scope>
    <source>
        <strain evidence="7 8">ST-419</strain>
    </source>
</reference>
<feature type="transmembrane region" description="Helical" evidence="6">
    <location>
        <begin position="47"/>
        <end position="64"/>
    </location>
</feature>
<feature type="transmembrane region" description="Helical" evidence="6">
    <location>
        <begin position="137"/>
        <end position="156"/>
    </location>
</feature>
<evidence type="ECO:0000256" key="1">
    <source>
        <dbReference type="ARBA" id="ARBA00004141"/>
    </source>
</evidence>
<evidence type="ECO:0000256" key="3">
    <source>
        <dbReference type="ARBA" id="ARBA00022960"/>
    </source>
</evidence>
<dbReference type="GO" id="GO:0005886">
    <property type="term" value="C:plasma membrane"/>
    <property type="evidence" value="ECO:0007669"/>
    <property type="project" value="TreeGrafter"/>
</dbReference>
<gene>
    <name evidence="7" type="ORF">IMZ28_07010</name>
</gene>
<keyword evidence="3" id="KW-0133">Cell shape</keyword>
<dbReference type="KEGG" id="sinu:IMZ28_07010"/>
<proteinExistence type="predicted"/>
<evidence type="ECO:0000313" key="7">
    <source>
        <dbReference type="EMBL" id="QOR61203.1"/>
    </source>
</evidence>
<dbReference type="GO" id="GO:0051301">
    <property type="term" value="P:cell division"/>
    <property type="evidence" value="ECO:0007669"/>
    <property type="project" value="InterPro"/>
</dbReference>
<keyword evidence="5 6" id="KW-0472">Membrane</keyword>
<feature type="transmembrane region" description="Helical" evidence="6">
    <location>
        <begin position="186"/>
        <end position="204"/>
    </location>
</feature>
<evidence type="ECO:0000256" key="4">
    <source>
        <dbReference type="ARBA" id="ARBA00022989"/>
    </source>
</evidence>